<dbReference type="OrthoDB" id="410044at2759"/>
<feature type="compositionally biased region" description="Acidic residues" evidence="2">
    <location>
        <begin position="174"/>
        <end position="190"/>
    </location>
</feature>
<evidence type="ECO:0000313" key="4">
    <source>
        <dbReference type="EMBL" id="CAF9914665.1"/>
    </source>
</evidence>
<proteinExistence type="predicted"/>
<dbReference type="InterPro" id="IPR001202">
    <property type="entry name" value="WW_dom"/>
</dbReference>
<gene>
    <name evidence="4" type="ORF">GOMPHAMPRED_008223</name>
</gene>
<dbReference type="GO" id="GO:0003712">
    <property type="term" value="F:transcription coregulator activity"/>
    <property type="evidence" value="ECO:0007669"/>
    <property type="project" value="TreeGrafter"/>
</dbReference>
<dbReference type="Gene3D" id="2.20.70.10">
    <property type="match status" value="2"/>
</dbReference>
<protein>
    <recommendedName>
        <fullName evidence="3">WW domain-containing protein</fullName>
    </recommendedName>
</protein>
<dbReference type="Pfam" id="PF00397">
    <property type="entry name" value="WW"/>
    <property type="match status" value="1"/>
</dbReference>
<evidence type="ECO:0000259" key="3">
    <source>
        <dbReference type="PROSITE" id="PS50020"/>
    </source>
</evidence>
<dbReference type="InterPro" id="IPR045148">
    <property type="entry name" value="TCRG1-like"/>
</dbReference>
<dbReference type="GO" id="GO:0005634">
    <property type="term" value="C:nucleus"/>
    <property type="evidence" value="ECO:0007669"/>
    <property type="project" value="TreeGrafter"/>
</dbReference>
<dbReference type="SUPFAM" id="SSF51045">
    <property type="entry name" value="WW domain"/>
    <property type="match status" value="1"/>
</dbReference>
<feature type="region of interest" description="Disordered" evidence="2">
    <location>
        <begin position="433"/>
        <end position="485"/>
    </location>
</feature>
<feature type="compositionally biased region" description="Basic and acidic residues" evidence="2">
    <location>
        <begin position="78"/>
        <end position="96"/>
    </location>
</feature>
<dbReference type="AlphaFoldDB" id="A0A8H3IBI7"/>
<dbReference type="Pfam" id="PF01846">
    <property type="entry name" value="FF"/>
    <property type="match status" value="1"/>
</dbReference>
<feature type="domain" description="WW" evidence="3">
    <location>
        <begin position="13"/>
        <end position="46"/>
    </location>
</feature>
<dbReference type="EMBL" id="CAJPDQ010000009">
    <property type="protein sequence ID" value="CAF9914665.1"/>
    <property type="molecule type" value="Genomic_DNA"/>
</dbReference>
<dbReference type="InterPro" id="IPR002713">
    <property type="entry name" value="FF_domain"/>
</dbReference>
<name>A0A8H3IBI7_9LECA</name>
<dbReference type="Proteomes" id="UP000664169">
    <property type="component" value="Unassembled WGS sequence"/>
</dbReference>
<dbReference type="Gene3D" id="1.10.10.440">
    <property type="entry name" value="FF domain"/>
    <property type="match status" value="2"/>
</dbReference>
<dbReference type="PANTHER" id="PTHR15377:SF3">
    <property type="entry name" value="WW DOMAIN-CONTAINING PROTEIN"/>
    <property type="match status" value="1"/>
</dbReference>
<dbReference type="FunFam" id="2.20.70.10:FF:000049">
    <property type="entry name" value="Transcription elongation regulator 1-like"/>
    <property type="match status" value="1"/>
</dbReference>
<comment type="caution">
    <text evidence="4">The sequence shown here is derived from an EMBL/GenBank/DDBJ whole genome shotgun (WGS) entry which is preliminary data.</text>
</comment>
<dbReference type="InterPro" id="IPR036020">
    <property type="entry name" value="WW_dom_sf"/>
</dbReference>
<dbReference type="SUPFAM" id="SSF81698">
    <property type="entry name" value="FF domain"/>
    <property type="match status" value="1"/>
</dbReference>
<organism evidence="4 5">
    <name type="scientific">Gomphillus americanus</name>
    <dbReference type="NCBI Taxonomy" id="1940652"/>
    <lineage>
        <taxon>Eukaryota</taxon>
        <taxon>Fungi</taxon>
        <taxon>Dikarya</taxon>
        <taxon>Ascomycota</taxon>
        <taxon>Pezizomycotina</taxon>
        <taxon>Lecanoromycetes</taxon>
        <taxon>OSLEUM clade</taxon>
        <taxon>Ostropomycetidae</taxon>
        <taxon>Ostropales</taxon>
        <taxon>Graphidaceae</taxon>
        <taxon>Gomphilloideae</taxon>
        <taxon>Gomphillus</taxon>
    </lineage>
</organism>
<sequence length="518" mass="59441">MLQSTYKAPAAPLPLLEGWTEHKAPTGHSYYYNATTKKSTYTRPTVEEPQAVLEPPSESAQNQNGVVVPPQDLSSRLPPHDSSQDIHWRNRHSKIDRPKHKKPIAGHSPWILVTTKLRRRFIYNPELGESFWKFPQDILIAVAELDRKEAARKERRAKGEPSDSEPDNTNANALDDEYEEVEVTDDEDADKDPNVKPLETDSAAPKGPIEFNEDDFAFQLAMMEQGEDDGYEGEEFEETPSLDPTDATALFSDLLSDFSINPYAPWDQVITNMSLVEDPRYTCLPNMKSRRDAFDEWSRNRIAQLKNQRETEEKKDPRVAYFALLDTHANPKLYWPEFKRKFKKEQAMRDTKISDKDREKWYREHINRLKLPQAVLKSDLKTLLEAQPLSQLSRNSSVDSLPSSILTDLRYVSLRPSDRVPLIGAYIELLSDAPDSEDSSSETKTAALKAKDDRKRRENALKEREKKVAEEKKRRAKEQKAGRELLRQGEADIKQAMKTGRDGLKGYLEVGKQDEMEQ</sequence>
<feature type="region of interest" description="Disordered" evidence="2">
    <location>
        <begin position="41"/>
        <end position="105"/>
    </location>
</feature>
<evidence type="ECO:0000256" key="2">
    <source>
        <dbReference type="SAM" id="MobiDB-lite"/>
    </source>
</evidence>
<evidence type="ECO:0000313" key="5">
    <source>
        <dbReference type="Proteomes" id="UP000664169"/>
    </source>
</evidence>
<dbReference type="PANTHER" id="PTHR15377">
    <property type="entry name" value="TRANSCRIPTION ELONGATION REGULATOR 1"/>
    <property type="match status" value="1"/>
</dbReference>
<dbReference type="PROSITE" id="PS01159">
    <property type="entry name" value="WW_DOMAIN_1"/>
    <property type="match status" value="1"/>
</dbReference>
<dbReference type="PROSITE" id="PS50020">
    <property type="entry name" value="WW_DOMAIN_2"/>
    <property type="match status" value="1"/>
</dbReference>
<evidence type="ECO:0000256" key="1">
    <source>
        <dbReference type="ARBA" id="ARBA00022737"/>
    </source>
</evidence>
<keyword evidence="1" id="KW-0677">Repeat</keyword>
<accession>A0A8H3IBI7</accession>
<keyword evidence="5" id="KW-1185">Reference proteome</keyword>
<feature type="region of interest" description="Disordered" evidence="2">
    <location>
        <begin position="152"/>
        <end position="210"/>
    </location>
</feature>
<dbReference type="GO" id="GO:0070063">
    <property type="term" value="F:RNA polymerase binding"/>
    <property type="evidence" value="ECO:0007669"/>
    <property type="project" value="InterPro"/>
</dbReference>
<feature type="compositionally biased region" description="Basic and acidic residues" evidence="2">
    <location>
        <begin position="152"/>
        <end position="161"/>
    </location>
</feature>
<dbReference type="InterPro" id="IPR036517">
    <property type="entry name" value="FF_domain_sf"/>
</dbReference>
<dbReference type="CDD" id="cd00201">
    <property type="entry name" value="WW"/>
    <property type="match status" value="1"/>
</dbReference>
<feature type="compositionally biased region" description="Basic and acidic residues" evidence="2">
    <location>
        <begin position="449"/>
        <end position="485"/>
    </location>
</feature>
<reference evidence="4" key="1">
    <citation type="submission" date="2021-03" db="EMBL/GenBank/DDBJ databases">
        <authorList>
            <person name="Tagirdzhanova G."/>
        </authorList>
    </citation>
    <scope>NUCLEOTIDE SEQUENCE</scope>
</reference>
<dbReference type="SMART" id="SM00456">
    <property type="entry name" value="WW"/>
    <property type="match status" value="2"/>
</dbReference>